<name>A0A9W8DWR9_9FUNG</name>
<reference evidence="1" key="1">
    <citation type="submission" date="2022-07" db="EMBL/GenBank/DDBJ databases">
        <title>Phylogenomic reconstructions and comparative analyses of Kickxellomycotina fungi.</title>
        <authorList>
            <person name="Reynolds N.K."/>
            <person name="Stajich J.E."/>
            <person name="Barry K."/>
            <person name="Grigoriev I.V."/>
            <person name="Crous P."/>
            <person name="Smith M.E."/>
        </authorList>
    </citation>
    <scope>NUCLEOTIDE SEQUENCE</scope>
    <source>
        <strain evidence="1">NBRC 100468</strain>
    </source>
</reference>
<dbReference type="Proteomes" id="UP001150538">
    <property type="component" value="Unassembled WGS sequence"/>
</dbReference>
<proteinExistence type="predicted"/>
<comment type="caution">
    <text evidence="1">The sequence shown here is derived from an EMBL/GenBank/DDBJ whole genome shotgun (WGS) entry which is preliminary data.</text>
</comment>
<gene>
    <name evidence="1" type="ORF">H4219_000242</name>
</gene>
<dbReference type="AlphaFoldDB" id="A0A9W8DWR9"/>
<evidence type="ECO:0000313" key="2">
    <source>
        <dbReference type="Proteomes" id="UP001150538"/>
    </source>
</evidence>
<protein>
    <submittedName>
        <fullName evidence="1">Uncharacterized protein</fullName>
    </submittedName>
</protein>
<dbReference type="EMBL" id="JANBPU010000002">
    <property type="protein sequence ID" value="KAJ1921896.1"/>
    <property type="molecule type" value="Genomic_DNA"/>
</dbReference>
<organism evidence="1 2">
    <name type="scientific">Mycoemilia scoparia</name>
    <dbReference type="NCBI Taxonomy" id="417184"/>
    <lineage>
        <taxon>Eukaryota</taxon>
        <taxon>Fungi</taxon>
        <taxon>Fungi incertae sedis</taxon>
        <taxon>Zoopagomycota</taxon>
        <taxon>Kickxellomycotina</taxon>
        <taxon>Kickxellomycetes</taxon>
        <taxon>Kickxellales</taxon>
        <taxon>Kickxellaceae</taxon>
        <taxon>Mycoemilia</taxon>
    </lineage>
</organism>
<evidence type="ECO:0000313" key="1">
    <source>
        <dbReference type="EMBL" id="KAJ1921896.1"/>
    </source>
</evidence>
<sequence>MENVSLFTPLYVPEKDALDKLENSCNKTTDLSNIVNTLTKAGPNILSSRLGIFLENGLETNTDINSQTLPLLALKKINQPAVTVFGEAVFTRGLGKSASNSWTSSVFSSDSYLKLPHTFSTLSSPLQNTTSQYRNINEAKAVSVAALLKNSTEVESYISELCDSLDVKDKIYKQYDPDLIIQYKESLVALKDRYLLD</sequence>
<keyword evidence="2" id="KW-1185">Reference proteome</keyword>
<accession>A0A9W8DWR9</accession>